<sequence>MESVNIPAGTPSSDCKLKPSRPIPLLVWFCAKPPKPSLRAGSPSHMKSSRESSEPILWLCEFTPVSMAVQHLTMTRLVQLLDMVITLLAVPIPSLVRLLLKVLVARLRLLVGHSHTL</sequence>
<reference evidence="1" key="1">
    <citation type="submission" date="2022-11" db="EMBL/GenBank/DDBJ databases">
        <title>Centuries of genome instability and evolution in soft-shell clam transmissible cancer (bioRxiv).</title>
        <authorList>
            <person name="Hart S.F.M."/>
            <person name="Yonemitsu M.A."/>
            <person name="Giersch R.M."/>
            <person name="Beal B.F."/>
            <person name="Arriagada G."/>
            <person name="Davis B.W."/>
            <person name="Ostrander E.A."/>
            <person name="Goff S.P."/>
            <person name="Metzger M.J."/>
        </authorList>
    </citation>
    <scope>NUCLEOTIDE SEQUENCE</scope>
    <source>
        <strain evidence="1">MELC-2E11</strain>
        <tissue evidence="1">Siphon/mantle</tissue>
    </source>
</reference>
<dbReference type="EMBL" id="CP111022">
    <property type="protein sequence ID" value="WAR18176.1"/>
    <property type="molecule type" value="Genomic_DNA"/>
</dbReference>
<accession>A0ABY7FG14</accession>
<name>A0ABY7FG14_MYAAR</name>
<gene>
    <name evidence="1" type="ORF">MAR_000014</name>
</gene>
<evidence type="ECO:0000313" key="2">
    <source>
        <dbReference type="Proteomes" id="UP001164746"/>
    </source>
</evidence>
<protein>
    <submittedName>
        <fullName evidence="1">Uncharacterized protein</fullName>
    </submittedName>
</protein>
<keyword evidence="2" id="KW-1185">Reference proteome</keyword>
<evidence type="ECO:0000313" key="1">
    <source>
        <dbReference type="EMBL" id="WAR18176.1"/>
    </source>
</evidence>
<dbReference type="Proteomes" id="UP001164746">
    <property type="component" value="Chromosome 11"/>
</dbReference>
<proteinExistence type="predicted"/>
<organism evidence="1 2">
    <name type="scientific">Mya arenaria</name>
    <name type="common">Soft-shell clam</name>
    <dbReference type="NCBI Taxonomy" id="6604"/>
    <lineage>
        <taxon>Eukaryota</taxon>
        <taxon>Metazoa</taxon>
        <taxon>Spiralia</taxon>
        <taxon>Lophotrochozoa</taxon>
        <taxon>Mollusca</taxon>
        <taxon>Bivalvia</taxon>
        <taxon>Autobranchia</taxon>
        <taxon>Heteroconchia</taxon>
        <taxon>Euheterodonta</taxon>
        <taxon>Imparidentia</taxon>
        <taxon>Neoheterodontei</taxon>
        <taxon>Myida</taxon>
        <taxon>Myoidea</taxon>
        <taxon>Myidae</taxon>
        <taxon>Mya</taxon>
    </lineage>
</organism>